<dbReference type="EMBL" id="CP043028">
    <property type="protein sequence ID" value="QFJ54297.1"/>
    <property type="molecule type" value="Genomic_DNA"/>
</dbReference>
<evidence type="ECO:0000313" key="2">
    <source>
        <dbReference type="EMBL" id="QFJ54297.1"/>
    </source>
</evidence>
<keyword evidence="1" id="KW-0472">Membrane</keyword>
<protein>
    <submittedName>
        <fullName evidence="2">ECF transporter S component</fullName>
    </submittedName>
</protein>
<name>A0A5P6VP01_PSEXY</name>
<proteinExistence type="predicted"/>
<feature type="transmembrane region" description="Helical" evidence="1">
    <location>
        <begin position="7"/>
        <end position="33"/>
    </location>
</feature>
<evidence type="ECO:0000313" key="3">
    <source>
        <dbReference type="Proteomes" id="UP000327030"/>
    </source>
</evidence>
<dbReference type="RefSeq" id="WP_151622790.1">
    <property type="nucleotide sequence ID" value="NZ_CP043028.1"/>
</dbReference>
<dbReference type="InterPro" id="IPR009825">
    <property type="entry name" value="ECF_substrate-spec-like"/>
</dbReference>
<keyword evidence="1" id="KW-1133">Transmembrane helix</keyword>
<gene>
    <name evidence="2" type="ORF">FXF36_05195</name>
</gene>
<accession>A0A5P6VP01</accession>
<dbReference type="AlphaFoldDB" id="A0A5P6VP01"/>
<feature type="transmembrane region" description="Helical" evidence="1">
    <location>
        <begin position="67"/>
        <end position="87"/>
    </location>
</feature>
<keyword evidence="1" id="KW-0812">Transmembrane</keyword>
<dbReference type="Pfam" id="PF07155">
    <property type="entry name" value="ECF-ribofla_trS"/>
    <property type="match status" value="1"/>
</dbReference>
<organism evidence="2 3">
    <name type="scientific">Pseudobutyrivibrio xylanivorans</name>
    <dbReference type="NCBI Taxonomy" id="185007"/>
    <lineage>
        <taxon>Bacteria</taxon>
        <taxon>Bacillati</taxon>
        <taxon>Bacillota</taxon>
        <taxon>Clostridia</taxon>
        <taxon>Lachnospirales</taxon>
        <taxon>Lachnospiraceae</taxon>
        <taxon>Pseudobutyrivibrio</taxon>
    </lineage>
</organism>
<reference evidence="3" key="1">
    <citation type="submission" date="2019-08" db="EMBL/GenBank/DDBJ databases">
        <title>Complete Genome Sequence of the Polysaccharide-Degrading Rumen Bacterium Pseudobutyrivibrio xylanivorans MA3014.</title>
        <authorList>
            <person name="Palevich N."/>
            <person name="Maclean P.H."/>
            <person name="Kelly W.J."/>
            <person name="Leahy S.C."/>
            <person name="Rakonjac J."/>
            <person name="Attwood G.T."/>
        </authorList>
    </citation>
    <scope>NUCLEOTIDE SEQUENCE [LARGE SCALE GENOMIC DNA]</scope>
    <source>
        <strain evidence="3">MA3014</strain>
    </source>
</reference>
<dbReference type="KEGG" id="pxv:FXF36_05195"/>
<dbReference type="Proteomes" id="UP000327030">
    <property type="component" value="Chromosome 1"/>
</dbReference>
<dbReference type="OrthoDB" id="9766854at2"/>
<feature type="transmembrane region" description="Helical" evidence="1">
    <location>
        <begin position="39"/>
        <end position="60"/>
    </location>
</feature>
<sequence length="187" mass="19734">MNNIRKISLIALAVAINIVGSKIALVFSLPIFLDSIGTMLAGIAFGPVAGALAALVGGLVNGALGDIYAIYFSLSGILMGILAGLLFHEKKTTISSIIWKCFIVVLPASALSACIETFLFGGITSAAVTTFIVQALSQTALKLFGGAFLTQLVTDYIDKFIAIVLVVECLKRLPDEIRLQLFPVVNE</sequence>
<dbReference type="GO" id="GO:0022857">
    <property type="term" value="F:transmembrane transporter activity"/>
    <property type="evidence" value="ECO:0007669"/>
    <property type="project" value="InterPro"/>
</dbReference>
<evidence type="ECO:0000256" key="1">
    <source>
        <dbReference type="SAM" id="Phobius"/>
    </source>
</evidence>
<dbReference type="Gene3D" id="1.10.1760.20">
    <property type="match status" value="1"/>
</dbReference>